<dbReference type="AlphaFoldDB" id="A0A0U1L131"/>
<proteinExistence type="predicted"/>
<evidence type="ECO:0000313" key="2">
    <source>
        <dbReference type="EMBL" id="CQR73371.1"/>
    </source>
</evidence>
<keyword evidence="3" id="KW-1185">Reference proteome</keyword>
<gene>
    <name evidence="2" type="ORF">SpAn4DRAFT_2603</name>
</gene>
<evidence type="ECO:0000256" key="1">
    <source>
        <dbReference type="SAM" id="MobiDB-lite"/>
    </source>
</evidence>
<evidence type="ECO:0000313" key="3">
    <source>
        <dbReference type="Proteomes" id="UP000049855"/>
    </source>
</evidence>
<organism evidence="2 3">
    <name type="scientific">Sporomusa ovata</name>
    <dbReference type="NCBI Taxonomy" id="2378"/>
    <lineage>
        <taxon>Bacteria</taxon>
        <taxon>Bacillati</taxon>
        <taxon>Bacillota</taxon>
        <taxon>Negativicutes</taxon>
        <taxon>Selenomonadales</taxon>
        <taxon>Sporomusaceae</taxon>
        <taxon>Sporomusa</taxon>
    </lineage>
</organism>
<accession>A0A0U1L131</accession>
<dbReference type="Proteomes" id="UP000049855">
    <property type="component" value="Unassembled WGS sequence"/>
</dbReference>
<name>A0A0U1L131_9FIRM</name>
<dbReference type="RefSeq" id="WP_021168154.1">
    <property type="nucleotide sequence ID" value="NZ_CTRP01000012.1"/>
</dbReference>
<protein>
    <submittedName>
        <fullName evidence="2">Uncharacterized protein</fullName>
    </submittedName>
</protein>
<feature type="region of interest" description="Disordered" evidence="1">
    <location>
        <begin position="1"/>
        <end position="47"/>
    </location>
</feature>
<reference evidence="3" key="1">
    <citation type="submission" date="2015-03" db="EMBL/GenBank/DDBJ databases">
        <authorList>
            <person name="Nijsse Bart"/>
        </authorList>
    </citation>
    <scope>NUCLEOTIDE SEQUENCE [LARGE SCALE GENOMIC DNA]</scope>
</reference>
<dbReference type="EMBL" id="CTRP01000012">
    <property type="protein sequence ID" value="CQR73371.1"/>
    <property type="molecule type" value="Genomic_DNA"/>
</dbReference>
<sequence length="47" mass="4862">MGFKDLPGSTATKQSQSAANKSTASQNTTANDALSKQESLTNTKSSQ</sequence>
<feature type="compositionally biased region" description="Polar residues" evidence="1">
    <location>
        <begin position="9"/>
        <end position="47"/>
    </location>
</feature>